<dbReference type="RefSeq" id="WP_193529569.1">
    <property type="nucleotide sequence ID" value="NZ_JADCJZ010000002.1"/>
</dbReference>
<dbReference type="Proteomes" id="UP001194273">
    <property type="component" value="Unassembled WGS sequence"/>
</dbReference>
<keyword evidence="1" id="KW-0472">Membrane</keyword>
<comment type="caution">
    <text evidence="2">The sequence shown here is derived from an EMBL/GenBank/DDBJ whole genome shotgun (WGS) entry which is preliminary data.</text>
</comment>
<keyword evidence="3" id="KW-1185">Reference proteome</keyword>
<name>A0ABR9QST5_9ACTN</name>
<evidence type="ECO:0000313" key="3">
    <source>
        <dbReference type="Proteomes" id="UP001194273"/>
    </source>
</evidence>
<evidence type="ECO:0000313" key="2">
    <source>
        <dbReference type="EMBL" id="MBE5024142.1"/>
    </source>
</evidence>
<feature type="transmembrane region" description="Helical" evidence="1">
    <location>
        <begin position="20"/>
        <end position="38"/>
    </location>
</feature>
<dbReference type="EMBL" id="JADCJZ010000002">
    <property type="protein sequence ID" value="MBE5024142.1"/>
    <property type="molecule type" value="Genomic_DNA"/>
</dbReference>
<sequence length="65" mass="6514">MNDEKVMVPERSSLSRLGSLSALLCGITVPLGIVLVVLDPAPLNLVALLACVGLACAGAAVARGN</sequence>
<protein>
    <submittedName>
        <fullName evidence="2">Uncharacterized protein</fullName>
    </submittedName>
</protein>
<reference evidence="2 3" key="1">
    <citation type="submission" date="2020-10" db="EMBL/GenBank/DDBJ databases">
        <title>ChiBAC.</title>
        <authorList>
            <person name="Zenner C."/>
            <person name="Hitch T.C.A."/>
            <person name="Clavel T."/>
        </authorList>
    </citation>
    <scope>NUCLEOTIDE SEQUENCE [LARGE SCALE GENOMIC DNA]</scope>
    <source>
        <strain evidence="2 3">DSM 107455</strain>
    </source>
</reference>
<proteinExistence type="predicted"/>
<feature type="transmembrane region" description="Helical" evidence="1">
    <location>
        <begin position="44"/>
        <end position="62"/>
    </location>
</feature>
<gene>
    <name evidence="2" type="ORF">INF26_04665</name>
</gene>
<keyword evidence="1" id="KW-0812">Transmembrane</keyword>
<accession>A0ABR9QST5</accession>
<keyword evidence="1" id="KW-1133">Transmembrane helix</keyword>
<evidence type="ECO:0000256" key="1">
    <source>
        <dbReference type="SAM" id="Phobius"/>
    </source>
</evidence>
<organism evidence="2 3">
    <name type="scientific">Thermophilibacter gallinarum</name>
    <dbReference type="NCBI Taxonomy" id="2779357"/>
    <lineage>
        <taxon>Bacteria</taxon>
        <taxon>Bacillati</taxon>
        <taxon>Actinomycetota</taxon>
        <taxon>Coriobacteriia</taxon>
        <taxon>Coriobacteriales</taxon>
        <taxon>Atopobiaceae</taxon>
        <taxon>Thermophilibacter</taxon>
    </lineage>
</organism>